<dbReference type="InterPro" id="IPR036397">
    <property type="entry name" value="RNaseH_sf"/>
</dbReference>
<proteinExistence type="inferred from homology"/>
<dbReference type="Gene3D" id="3.30.420.10">
    <property type="entry name" value="Ribonuclease H-like superfamily/Ribonuclease H"/>
    <property type="match status" value="1"/>
</dbReference>
<evidence type="ECO:0000256" key="4">
    <source>
        <dbReference type="ARBA" id="ARBA00022839"/>
    </source>
</evidence>
<feature type="compositionally biased region" description="Low complexity" evidence="5">
    <location>
        <begin position="123"/>
        <end position="141"/>
    </location>
</feature>
<comment type="similarity">
    <text evidence="1">Belongs to the REXO1/REXO3 family.</text>
</comment>
<dbReference type="GeneID" id="31002023"/>
<accession>A0A225ALF6</accession>
<keyword evidence="3" id="KW-0378">Hydrolase</keyword>
<dbReference type="InterPro" id="IPR047021">
    <property type="entry name" value="REXO1/3/4-like"/>
</dbReference>
<feature type="compositionally biased region" description="Basic and acidic residues" evidence="5">
    <location>
        <begin position="45"/>
        <end position="84"/>
    </location>
</feature>
<dbReference type="OrthoDB" id="3996471at2759"/>
<name>A0A225ALF6_TALAT</name>
<comment type="caution">
    <text evidence="7">The sequence shown here is derived from an EMBL/GenBank/DDBJ whole genome shotgun (WGS) entry which is preliminary data.</text>
</comment>
<keyword evidence="2" id="KW-0540">Nuclease</keyword>
<dbReference type="AlphaFoldDB" id="A0A225ALF6"/>
<evidence type="ECO:0000256" key="2">
    <source>
        <dbReference type="ARBA" id="ARBA00022722"/>
    </source>
</evidence>
<evidence type="ECO:0000259" key="6">
    <source>
        <dbReference type="SMART" id="SM00479"/>
    </source>
</evidence>
<keyword evidence="8" id="KW-1185">Reference proteome</keyword>
<reference evidence="7 8" key="1">
    <citation type="submission" date="2015-06" db="EMBL/GenBank/DDBJ databases">
        <title>Talaromyces atroroseus IBT 11181 draft genome.</title>
        <authorList>
            <person name="Rasmussen K.B."/>
            <person name="Rasmussen S."/>
            <person name="Petersen B."/>
            <person name="Sicheritz-Ponten T."/>
            <person name="Mortensen U.H."/>
            <person name="Thrane U."/>
        </authorList>
    </citation>
    <scope>NUCLEOTIDE SEQUENCE [LARGE SCALE GENOMIC DNA]</scope>
    <source>
        <strain evidence="7 8">IBT 11181</strain>
    </source>
</reference>
<dbReference type="InterPro" id="IPR034922">
    <property type="entry name" value="REX1-like_exo"/>
</dbReference>
<dbReference type="PANTHER" id="PTHR12801:SF112">
    <property type="entry name" value="RNA EXONUCLEASE 3"/>
    <property type="match status" value="1"/>
</dbReference>
<organism evidence="7 8">
    <name type="scientific">Talaromyces atroroseus</name>
    <dbReference type="NCBI Taxonomy" id="1441469"/>
    <lineage>
        <taxon>Eukaryota</taxon>
        <taxon>Fungi</taxon>
        <taxon>Dikarya</taxon>
        <taxon>Ascomycota</taxon>
        <taxon>Pezizomycotina</taxon>
        <taxon>Eurotiomycetes</taxon>
        <taxon>Eurotiomycetidae</taxon>
        <taxon>Eurotiales</taxon>
        <taxon>Trichocomaceae</taxon>
        <taxon>Talaromyces</taxon>
        <taxon>Talaromyces sect. Trachyspermi</taxon>
    </lineage>
</organism>
<dbReference type="SUPFAM" id="SSF53098">
    <property type="entry name" value="Ribonuclease H-like"/>
    <property type="match status" value="1"/>
</dbReference>
<dbReference type="Proteomes" id="UP000214365">
    <property type="component" value="Unassembled WGS sequence"/>
</dbReference>
<dbReference type="GO" id="GO:0003676">
    <property type="term" value="F:nucleic acid binding"/>
    <property type="evidence" value="ECO:0007669"/>
    <property type="project" value="InterPro"/>
</dbReference>
<evidence type="ECO:0000313" key="8">
    <source>
        <dbReference type="Proteomes" id="UP000214365"/>
    </source>
</evidence>
<evidence type="ECO:0000256" key="3">
    <source>
        <dbReference type="ARBA" id="ARBA00022801"/>
    </source>
</evidence>
<dbReference type="RefSeq" id="XP_020122493.1">
    <property type="nucleotide sequence ID" value="XM_020264291.1"/>
</dbReference>
<gene>
    <name evidence="7" type="ORF">UA08_02268</name>
</gene>
<sequence>MFAPLGLFKSVACPEGPHCRQLNCIFLHSETENEEQKPEAPGLDVAKDAVRESEPASKRRKLAHDDHHTGQPEQKTKLTRHDAKPTAPRDINDLPSARRKVSPPPPSKTQETAKEDAKQKLPADPAVSASAAAAAGATAKSVPDAMPGSTRRKALPKQYLNPRMLKKAPATHAVRTSILLKLHGAMKALNEKAAKLRSPERPSLVLSPDELIVMALDEEQKTAIDNPRVYGNVIKLRIVQLQKMTLEVWEKEVTAYLNSRYYKIKPPPTTKPTPKAQRFTTDLKEDEEIIIARMLRTELKGKEQFGYITRVPTDTEIAEARKGMEAAQGWEKCERCAGRFQVFPGRREDGSLASGGRCTYHPGKIVRPARKATDHITGQAEAYYPCCNETLGTSAGCTKAEHHAFKVSDPKRLAAVLQFEETPTREKPTTEPRKPVTFDCEMAYTTLGLELVRLTALSWPQGELLLDVLVKPIGEILDLNSRFSGVFPEHFATAVPYGTIPKTAITATAAAADLENGEIKPSSPMQVVDSPAVARTLLFEFLDPETPLIGHAIDNDLNAVRIIHPTIIDTVLLYPHPRGLPLRYGLKHLAKLYLDRDIQMGGNRGHDSKEDALATGDLVRFKVAEKAKILKRAGWTMKAGGVL</sequence>
<dbReference type="InterPro" id="IPR012337">
    <property type="entry name" value="RNaseH-like_sf"/>
</dbReference>
<dbReference type="STRING" id="1441469.A0A225ALF6"/>
<evidence type="ECO:0000256" key="1">
    <source>
        <dbReference type="ARBA" id="ARBA00006357"/>
    </source>
</evidence>
<dbReference type="GO" id="GO:0005634">
    <property type="term" value="C:nucleus"/>
    <property type="evidence" value="ECO:0007669"/>
    <property type="project" value="TreeGrafter"/>
</dbReference>
<evidence type="ECO:0000256" key="5">
    <source>
        <dbReference type="SAM" id="MobiDB-lite"/>
    </source>
</evidence>
<dbReference type="EMBL" id="LFMY01000003">
    <property type="protein sequence ID" value="OKL62372.1"/>
    <property type="molecule type" value="Genomic_DNA"/>
</dbReference>
<dbReference type="PANTHER" id="PTHR12801">
    <property type="entry name" value="RNA EXONUCLEASE REXO1 / RECO3 FAMILY MEMBER-RELATED"/>
    <property type="match status" value="1"/>
</dbReference>
<evidence type="ECO:0000313" key="7">
    <source>
        <dbReference type="EMBL" id="OKL62372.1"/>
    </source>
</evidence>
<dbReference type="CDD" id="cd06145">
    <property type="entry name" value="REX1_like"/>
    <property type="match status" value="1"/>
</dbReference>
<dbReference type="GO" id="GO:0004527">
    <property type="term" value="F:exonuclease activity"/>
    <property type="evidence" value="ECO:0007669"/>
    <property type="project" value="UniProtKB-KW"/>
</dbReference>
<feature type="domain" description="Exonuclease" evidence="6">
    <location>
        <begin position="434"/>
        <end position="628"/>
    </location>
</feature>
<feature type="compositionally biased region" description="Basic and acidic residues" evidence="5">
    <location>
        <begin position="111"/>
        <end position="121"/>
    </location>
</feature>
<protein>
    <submittedName>
        <fullName evidence="7">RNA exonuclease 3</fullName>
    </submittedName>
</protein>
<dbReference type="InterPro" id="IPR013520">
    <property type="entry name" value="Ribonucl_H"/>
</dbReference>
<keyword evidence="4 7" id="KW-0269">Exonuclease</keyword>
<dbReference type="SMART" id="SM00479">
    <property type="entry name" value="EXOIII"/>
    <property type="match status" value="1"/>
</dbReference>
<feature type="region of interest" description="Disordered" evidence="5">
    <location>
        <begin position="31"/>
        <end position="159"/>
    </location>
</feature>